<reference evidence="1 2" key="1">
    <citation type="submission" date="2018-03" db="EMBL/GenBank/DDBJ databases">
        <title>Genome assembly of novel Miniimonas species PCH200.</title>
        <authorList>
            <person name="Thakur V."/>
            <person name="Kumar V."/>
            <person name="Singh D."/>
        </authorList>
    </citation>
    <scope>NUCLEOTIDE SEQUENCE [LARGE SCALE GENOMIC DNA]</scope>
    <source>
        <strain evidence="1 2">PCH200</strain>
    </source>
</reference>
<evidence type="ECO:0000313" key="2">
    <source>
        <dbReference type="Proteomes" id="UP000245166"/>
    </source>
</evidence>
<sequence>MIVMSPLAVGDGLTVVGAIHLERPWNPAKELRGKTSLLNAVVVPEAASEADLVGAMGLGR</sequence>
<accession>A0A2U1ZW75</accession>
<organism evidence="1 2">
    <name type="scientific">Serinibacter arcticus</name>
    <dbReference type="NCBI Taxonomy" id="1655435"/>
    <lineage>
        <taxon>Bacteria</taxon>
        <taxon>Bacillati</taxon>
        <taxon>Actinomycetota</taxon>
        <taxon>Actinomycetes</taxon>
        <taxon>Micrococcales</taxon>
        <taxon>Beutenbergiaceae</taxon>
        <taxon>Serinibacter</taxon>
    </lineage>
</organism>
<dbReference type="Proteomes" id="UP000245166">
    <property type="component" value="Unassembled WGS sequence"/>
</dbReference>
<evidence type="ECO:0000313" key="1">
    <source>
        <dbReference type="EMBL" id="PWD51229.1"/>
    </source>
</evidence>
<dbReference type="AlphaFoldDB" id="A0A2U1ZW75"/>
<name>A0A2U1ZW75_9MICO</name>
<protein>
    <submittedName>
        <fullName evidence="1">Uncharacterized protein</fullName>
    </submittedName>
</protein>
<dbReference type="EMBL" id="PYHR01000002">
    <property type="protein sequence ID" value="PWD51229.1"/>
    <property type="molecule type" value="Genomic_DNA"/>
</dbReference>
<comment type="caution">
    <text evidence="1">The sequence shown here is derived from an EMBL/GenBank/DDBJ whole genome shotgun (WGS) entry which is preliminary data.</text>
</comment>
<keyword evidence="2" id="KW-1185">Reference proteome</keyword>
<gene>
    <name evidence="1" type="ORF">C8046_11765</name>
</gene>
<proteinExistence type="predicted"/>